<organism evidence="1">
    <name type="scientific">Anguilla anguilla</name>
    <name type="common">European freshwater eel</name>
    <name type="synonym">Muraena anguilla</name>
    <dbReference type="NCBI Taxonomy" id="7936"/>
    <lineage>
        <taxon>Eukaryota</taxon>
        <taxon>Metazoa</taxon>
        <taxon>Chordata</taxon>
        <taxon>Craniata</taxon>
        <taxon>Vertebrata</taxon>
        <taxon>Euteleostomi</taxon>
        <taxon>Actinopterygii</taxon>
        <taxon>Neopterygii</taxon>
        <taxon>Teleostei</taxon>
        <taxon>Anguilliformes</taxon>
        <taxon>Anguillidae</taxon>
        <taxon>Anguilla</taxon>
    </lineage>
</organism>
<evidence type="ECO:0000313" key="1">
    <source>
        <dbReference type="EMBL" id="JAH72876.1"/>
    </source>
</evidence>
<protein>
    <submittedName>
        <fullName evidence="1">Uncharacterized protein</fullName>
    </submittedName>
</protein>
<accession>A0A0E9V4G1</accession>
<reference evidence="1" key="1">
    <citation type="submission" date="2014-11" db="EMBL/GenBank/DDBJ databases">
        <authorList>
            <person name="Amaro Gonzalez C."/>
        </authorList>
    </citation>
    <scope>NUCLEOTIDE SEQUENCE</scope>
</reference>
<dbReference type="AlphaFoldDB" id="A0A0E9V4G1"/>
<sequence length="32" mass="3912">MFDRMSPINVSPFYNRVINLRRCLVAVRRCRQ</sequence>
<dbReference type="EMBL" id="GBXM01035701">
    <property type="protein sequence ID" value="JAH72876.1"/>
    <property type="molecule type" value="Transcribed_RNA"/>
</dbReference>
<reference evidence="1" key="2">
    <citation type="journal article" date="2015" name="Fish Shellfish Immunol.">
        <title>Early steps in the European eel (Anguilla anguilla)-Vibrio vulnificus interaction in the gills: Role of the RtxA13 toxin.</title>
        <authorList>
            <person name="Callol A."/>
            <person name="Pajuelo D."/>
            <person name="Ebbesson L."/>
            <person name="Teles M."/>
            <person name="MacKenzie S."/>
            <person name="Amaro C."/>
        </authorList>
    </citation>
    <scope>NUCLEOTIDE SEQUENCE</scope>
</reference>
<proteinExistence type="predicted"/>
<name>A0A0E9V4G1_ANGAN</name>